<evidence type="ECO:0000313" key="4">
    <source>
        <dbReference type="Proteomes" id="UP000077671"/>
    </source>
</evidence>
<feature type="region of interest" description="Disordered" evidence="1">
    <location>
        <begin position="283"/>
        <end position="318"/>
    </location>
</feature>
<feature type="region of interest" description="Disordered" evidence="1">
    <location>
        <begin position="1"/>
        <end position="26"/>
    </location>
</feature>
<feature type="region of interest" description="Disordered" evidence="1">
    <location>
        <begin position="799"/>
        <end position="886"/>
    </location>
</feature>
<feature type="region of interest" description="Disordered" evidence="1">
    <location>
        <begin position="66"/>
        <end position="85"/>
    </location>
</feature>
<reference evidence="3" key="2">
    <citation type="journal article" date="2019" name="IMA Fungus">
        <title>Genome sequencing and comparison of five Tilletia species to identify candidate genes for the detection of regulated species infecting wheat.</title>
        <authorList>
            <person name="Nguyen H.D.T."/>
            <person name="Sultana T."/>
            <person name="Kesanakurti P."/>
            <person name="Hambleton S."/>
        </authorList>
    </citation>
    <scope>NUCLEOTIDE SEQUENCE</scope>
    <source>
        <strain evidence="3">DAOMC 238032</strain>
    </source>
</reference>
<evidence type="ECO:0000256" key="1">
    <source>
        <dbReference type="SAM" id="MobiDB-lite"/>
    </source>
</evidence>
<dbReference type="AlphaFoldDB" id="A0A177VA46"/>
<sequence>MSSAAASTSGPSSAPPPPPSAPPNPLMLSSILLAHGLTAASLKVESALSNTHDAIQQGVHSVLSAVEGKGEERERGRRYHAGKGKGKDKSSAIVLFCPSTSSNLQSLTTSLALSLASSPSETTTAHTVLVLLTSADQLAPLLTAWAERKAAILAEQRWSDLEEEVEEEEEGGEKIPVGRWTFSAAANADEKQRAGRSLTPPDTVLLRGEDRADWARRGAPPARRGDNGKSEEEDEHVDYISGYYLSHPWHFLAYMLPAPLRFGLGWGVRISLDMADRLGLSGYEKQQQQAEHRRERRGRERDSIPTSSTPPASDAITTRARTRSIAQDVVELGRDMMKGLRIGSTSPNMSWSGTFPLPSLSPERRHPHPSRSTTTMSAAGGELSPVLLQSGPKEGEGEGTRSWGLHWEGGLSFHVSTPWWSTLNPIRPPRSKTSAESSKSKGTQKQKKKPRDRAQIGAVIPILIEGEQAEERARESIQAFCEAHDLLCRGLVLIPSELDGNVSSQPPPHLSMSSRRNGNGRHKAPEAMNTTAHALPLVRALLPQLRRDRGRVVALEMVEADGLLVLASTRQAKPTTTTTTNSKKRANGWLSREGIYWDAVAAQRRLSGIWGEVEQEVERQDRAHRSAELPTATSAQRSYAAASTFRTEGEWRSSWDELQAEEFGSLAARVTWVGKVAWQAATERAVRRPVRRVRRFAGWLLDAWEAEVGGGADGVQICRVRVAPVIGTSSENVLADVPASLLSYVYPNPSQAWPPAIRKVLAAYLRARSKVVPASRQIIYHFGANALEASSQRRQERVLLRRRRQQQRGRGDGREEVVAAEGSSTMAESSVRQRRRPVADPVRSPVQPGSELQSPRTQAEIEDPMIDDEDTTAPRSTGAASPPSPPLLAKLIRSAVEEEWARAGYCVGLGARVEGLLPGWVKAVCGWAVYQVL</sequence>
<dbReference type="Proteomes" id="UP000077671">
    <property type="component" value="Unassembled WGS sequence"/>
</dbReference>
<evidence type="ECO:0000313" key="5">
    <source>
        <dbReference type="Proteomes" id="UP000836402"/>
    </source>
</evidence>
<proteinExistence type="predicted"/>
<feature type="region of interest" description="Disordered" evidence="1">
    <location>
        <begin position="422"/>
        <end position="454"/>
    </location>
</feature>
<reference evidence="2" key="3">
    <citation type="submission" date="2020-10" db="EMBL/GenBank/DDBJ databases">
        <authorList>
            <person name="Sedaghatjoo S."/>
        </authorList>
    </citation>
    <scope>NUCLEOTIDE SEQUENCE</scope>
    <source>
        <strain evidence="2">AZH3</strain>
    </source>
</reference>
<feature type="compositionally biased region" description="Basic and acidic residues" evidence="1">
    <location>
        <begin position="290"/>
        <end position="303"/>
    </location>
</feature>
<dbReference type="EMBL" id="LWDD02000285">
    <property type="protein sequence ID" value="KAE8262041.1"/>
    <property type="molecule type" value="Genomic_DNA"/>
</dbReference>
<name>A0A177VA46_9BASI</name>
<accession>A0A177VA46</accession>
<feature type="compositionally biased region" description="Basic and acidic residues" evidence="1">
    <location>
        <begin position="207"/>
        <end position="216"/>
    </location>
</feature>
<feature type="compositionally biased region" description="Polar residues" evidence="1">
    <location>
        <begin position="343"/>
        <end position="353"/>
    </location>
</feature>
<feature type="compositionally biased region" description="Pro residues" evidence="1">
    <location>
        <begin position="13"/>
        <end position="25"/>
    </location>
</feature>
<feature type="compositionally biased region" description="Acidic residues" evidence="1">
    <location>
        <begin position="860"/>
        <end position="871"/>
    </location>
</feature>
<keyword evidence="5" id="KW-1185">Reference proteome</keyword>
<protein>
    <submittedName>
        <fullName evidence="3">Uncharacterized protein</fullName>
    </submittedName>
</protein>
<feature type="region of interest" description="Disordered" evidence="1">
    <location>
        <begin position="501"/>
        <end position="525"/>
    </location>
</feature>
<evidence type="ECO:0000313" key="2">
    <source>
        <dbReference type="EMBL" id="CAD6921898.1"/>
    </source>
</evidence>
<feature type="region of interest" description="Disordered" evidence="1">
    <location>
        <begin position="187"/>
        <end position="233"/>
    </location>
</feature>
<evidence type="ECO:0000313" key="3">
    <source>
        <dbReference type="EMBL" id="KAE8262041.1"/>
    </source>
</evidence>
<reference evidence="3" key="1">
    <citation type="submission" date="2016-04" db="EMBL/GenBank/DDBJ databases">
        <authorList>
            <person name="Nguyen H.D."/>
            <person name="Kesanakurti P."/>
            <person name="Cullis J."/>
            <person name="Levesque C.A."/>
            <person name="Hambleton S."/>
        </authorList>
    </citation>
    <scope>NUCLEOTIDE SEQUENCE</scope>
    <source>
        <strain evidence="3">DAOMC 238032</strain>
    </source>
</reference>
<feature type="compositionally biased region" description="Basic residues" evidence="1">
    <location>
        <begin position="442"/>
        <end position="451"/>
    </location>
</feature>
<comment type="caution">
    <text evidence="3">The sequence shown here is derived from an EMBL/GenBank/DDBJ whole genome shotgun (WGS) entry which is preliminary data.</text>
</comment>
<dbReference type="EMBL" id="CAJHJG010002662">
    <property type="protein sequence ID" value="CAD6921898.1"/>
    <property type="molecule type" value="Genomic_DNA"/>
</dbReference>
<gene>
    <name evidence="3" type="ORF">A4X03_0g2765</name>
    <name evidence="2" type="ORF">JKIAZH3_G9727</name>
</gene>
<organism evidence="3 4">
    <name type="scientific">Tilletia caries</name>
    <name type="common">wheat bunt fungus</name>
    <dbReference type="NCBI Taxonomy" id="13290"/>
    <lineage>
        <taxon>Eukaryota</taxon>
        <taxon>Fungi</taxon>
        <taxon>Dikarya</taxon>
        <taxon>Basidiomycota</taxon>
        <taxon>Ustilaginomycotina</taxon>
        <taxon>Exobasidiomycetes</taxon>
        <taxon>Tilletiales</taxon>
        <taxon>Tilletiaceae</taxon>
        <taxon>Tilletia</taxon>
    </lineage>
</organism>
<feature type="region of interest" description="Disordered" evidence="1">
    <location>
        <begin position="343"/>
        <end position="381"/>
    </location>
</feature>
<feature type="compositionally biased region" description="Low complexity" evidence="1">
    <location>
        <begin position="1"/>
        <end position="12"/>
    </location>
</feature>
<dbReference type="Proteomes" id="UP000836402">
    <property type="component" value="Unassembled WGS sequence"/>
</dbReference>